<dbReference type="GO" id="GO:0005975">
    <property type="term" value="P:carbohydrate metabolic process"/>
    <property type="evidence" value="ECO:0007669"/>
    <property type="project" value="InterPro"/>
</dbReference>
<evidence type="ECO:0000256" key="2">
    <source>
        <dbReference type="ARBA" id="ARBA00022801"/>
    </source>
</evidence>
<evidence type="ECO:0000313" key="5">
    <source>
        <dbReference type="EMBL" id="KAH0535799.1"/>
    </source>
</evidence>
<dbReference type="Proteomes" id="UP000826195">
    <property type="component" value="Unassembled WGS sequence"/>
</dbReference>
<dbReference type="Pfam" id="PF00232">
    <property type="entry name" value="Glyco_hydro_1"/>
    <property type="match status" value="1"/>
</dbReference>
<dbReference type="Gene3D" id="3.20.20.80">
    <property type="entry name" value="Glycosidases"/>
    <property type="match status" value="1"/>
</dbReference>
<keyword evidence="6" id="KW-1185">Reference proteome</keyword>
<name>A0AAV7HFC2_COTGL</name>
<evidence type="ECO:0000256" key="3">
    <source>
        <dbReference type="ARBA" id="ARBA00023295"/>
    </source>
</evidence>
<dbReference type="AlphaFoldDB" id="A0AAV7HFC2"/>
<comment type="caution">
    <text evidence="5">The sequence shown here is derived from an EMBL/GenBank/DDBJ whole genome shotgun (WGS) entry which is preliminary data.</text>
</comment>
<protein>
    <submittedName>
        <fullName evidence="5">Uncharacterized protein</fullName>
    </submittedName>
</protein>
<dbReference type="GO" id="GO:0008422">
    <property type="term" value="F:beta-glucosidase activity"/>
    <property type="evidence" value="ECO:0007669"/>
    <property type="project" value="TreeGrafter"/>
</dbReference>
<organism evidence="5 6">
    <name type="scientific">Cotesia glomerata</name>
    <name type="common">Lepidopteran parasitic wasp</name>
    <name type="synonym">Apanteles glomeratus</name>
    <dbReference type="NCBI Taxonomy" id="32391"/>
    <lineage>
        <taxon>Eukaryota</taxon>
        <taxon>Metazoa</taxon>
        <taxon>Ecdysozoa</taxon>
        <taxon>Arthropoda</taxon>
        <taxon>Hexapoda</taxon>
        <taxon>Insecta</taxon>
        <taxon>Pterygota</taxon>
        <taxon>Neoptera</taxon>
        <taxon>Endopterygota</taxon>
        <taxon>Hymenoptera</taxon>
        <taxon>Apocrita</taxon>
        <taxon>Ichneumonoidea</taxon>
        <taxon>Braconidae</taxon>
        <taxon>Microgastrinae</taxon>
        <taxon>Cotesia</taxon>
    </lineage>
</organism>
<dbReference type="EMBL" id="JAHXZJ010002982">
    <property type="protein sequence ID" value="KAH0535799.1"/>
    <property type="molecule type" value="Genomic_DNA"/>
</dbReference>
<evidence type="ECO:0000256" key="4">
    <source>
        <dbReference type="RuleBase" id="RU003690"/>
    </source>
</evidence>
<dbReference type="PANTHER" id="PTHR10353">
    <property type="entry name" value="GLYCOSYL HYDROLASE"/>
    <property type="match status" value="1"/>
</dbReference>
<keyword evidence="2" id="KW-0378">Hydrolase</keyword>
<dbReference type="InterPro" id="IPR017853">
    <property type="entry name" value="GH"/>
</dbReference>
<reference evidence="5 6" key="1">
    <citation type="journal article" date="2021" name="J. Hered.">
        <title>A chromosome-level genome assembly of the parasitoid wasp, Cotesia glomerata (Hymenoptera: Braconidae).</title>
        <authorList>
            <person name="Pinto B.J."/>
            <person name="Weis J.J."/>
            <person name="Gamble T."/>
            <person name="Ode P.J."/>
            <person name="Paul R."/>
            <person name="Zaspel J.M."/>
        </authorList>
    </citation>
    <scope>NUCLEOTIDE SEQUENCE [LARGE SCALE GENOMIC DNA]</scope>
    <source>
        <strain evidence="5">CgM1</strain>
    </source>
</reference>
<proteinExistence type="inferred from homology"/>
<dbReference type="PANTHER" id="PTHR10353:SF36">
    <property type="entry name" value="LP05116P"/>
    <property type="match status" value="1"/>
</dbReference>
<sequence length="484" mass="56329">MDLNKNFVNGMNKFPSDFIFDVATSAYQTEGAWNASNKGESIWDKMIHEHSYTIDNQSNADITTNSYYVYKTDIDLAKQVGANAYRISISWPRILPGGFNNKINQDGIDFYNDMINQMLSKTITPYITLFHWDLPEKLQELGGWTNSLMVDWFVDYSRVVFDTFGDRVKHWFTSNEPNFYCMFGYDGLFPPRINQSGIASYICGHNALLAHAKTYRLYNEQFRNKQRVVSVMWFHPGNLNDTNESQAAMQATDFWNSWFINPIFSKEGGYSKIMKDRISMHSSVQGFRRSRLPSFTNEQIDLIKNSSDYLAIIFYRSLRYVEWPDKDIKSTISYFADIGIKLSLGLEDDFLKHYGPLCSIRCDPWAFSALINDLNKKYNNPQMLIAEIGFKDDGQLDDKQRAEYFRLHFIEILKLITQGSKIMGLFTWSLIDVFEWTAGYTHKYGLYSVDFTNPQRPRTPKMWSTGFVTQTYKTRAIPPPSWTK</sequence>
<evidence type="ECO:0000256" key="1">
    <source>
        <dbReference type="ARBA" id="ARBA00010838"/>
    </source>
</evidence>
<accession>A0AAV7HFC2</accession>
<dbReference type="PRINTS" id="PR00131">
    <property type="entry name" value="GLHYDRLASE1"/>
</dbReference>
<evidence type="ECO:0000313" key="6">
    <source>
        <dbReference type="Proteomes" id="UP000826195"/>
    </source>
</evidence>
<keyword evidence="3" id="KW-0326">Glycosidase</keyword>
<comment type="similarity">
    <text evidence="1 4">Belongs to the glycosyl hydrolase 1 family.</text>
</comment>
<dbReference type="InterPro" id="IPR001360">
    <property type="entry name" value="Glyco_hydro_1"/>
</dbReference>
<gene>
    <name evidence="5" type="ORF">KQX54_019330</name>
</gene>
<dbReference type="SUPFAM" id="SSF51445">
    <property type="entry name" value="(Trans)glycosidases"/>
    <property type="match status" value="1"/>
</dbReference>